<dbReference type="PROSITE" id="PS50110">
    <property type="entry name" value="RESPONSE_REGULATORY"/>
    <property type="match status" value="1"/>
</dbReference>
<dbReference type="STRING" id="706587.Desti_0042"/>
<dbReference type="KEGG" id="dti:Desti_0042"/>
<dbReference type="Gene3D" id="3.40.50.2300">
    <property type="match status" value="1"/>
</dbReference>
<feature type="domain" description="Response regulatory" evidence="4">
    <location>
        <begin position="12"/>
        <end position="128"/>
    </location>
</feature>
<sequence length="324" mass="37214">MDAQYAATPGTQILVVEDSPTQAMLLEHLLEKNGYEVVVASSGKQALEVLESFRPALIISDIVMPEMDGFEMSKAVKGDPRLRDIPVILLTALSDPEDVIRGMEARVDFYLTKPYDEDFLLSKVASIISRPVERTKANGCQSMKINLWGKIYEVSVIPELSLSLLASTYENTIQINRELHREIAERKRIEEELRVTVKRLKEMESIIEISPAVAFVRKAEDGWPIEFVSDNVLQFDYESEDLLSGNIKYFDIIHPEDRDSVIEEVERSLKDKDLEEFSREYRILTGYGETRWVDDRTFVRRNSKGIVTHYQGIILDVTHRRDEI</sequence>
<dbReference type="SUPFAM" id="SSF52172">
    <property type="entry name" value="CheY-like"/>
    <property type="match status" value="1"/>
</dbReference>
<proteinExistence type="predicted"/>
<reference evidence="8" key="1">
    <citation type="submission" date="2012-06" db="EMBL/GenBank/DDBJ databases">
        <title>Complete sequence of chromosome of Desulfomonile tiedjei DSM 6799.</title>
        <authorList>
            <person name="Lucas S."/>
            <person name="Copeland A."/>
            <person name="Lapidus A."/>
            <person name="Glavina del Rio T."/>
            <person name="Dalin E."/>
            <person name="Tice H."/>
            <person name="Bruce D."/>
            <person name="Goodwin L."/>
            <person name="Pitluck S."/>
            <person name="Peters L."/>
            <person name="Ovchinnikova G."/>
            <person name="Zeytun A."/>
            <person name="Lu M."/>
            <person name="Kyrpides N."/>
            <person name="Mavromatis K."/>
            <person name="Ivanova N."/>
            <person name="Brettin T."/>
            <person name="Detter J.C."/>
            <person name="Han C."/>
            <person name="Larimer F."/>
            <person name="Land M."/>
            <person name="Hauser L."/>
            <person name="Markowitz V."/>
            <person name="Cheng J.-F."/>
            <person name="Hugenholtz P."/>
            <person name="Woyke T."/>
            <person name="Wu D."/>
            <person name="Spring S."/>
            <person name="Schroeder M."/>
            <person name="Brambilla E."/>
            <person name="Klenk H.-P."/>
            <person name="Eisen J.A."/>
        </authorList>
    </citation>
    <scope>NUCLEOTIDE SEQUENCE [LARGE SCALE GENOMIC DNA]</scope>
    <source>
        <strain evidence="8">ATCC 49306 / DSM 6799 / DCB-1</strain>
    </source>
</reference>
<gene>
    <name evidence="7" type="ordered locus">Desti_0042</name>
</gene>
<dbReference type="PANTHER" id="PTHR44591">
    <property type="entry name" value="STRESS RESPONSE REGULATOR PROTEIN 1"/>
    <property type="match status" value="1"/>
</dbReference>
<evidence type="ECO:0000313" key="8">
    <source>
        <dbReference type="Proteomes" id="UP000006055"/>
    </source>
</evidence>
<evidence type="ECO:0000259" key="4">
    <source>
        <dbReference type="PROSITE" id="PS50110"/>
    </source>
</evidence>
<evidence type="ECO:0000259" key="5">
    <source>
        <dbReference type="PROSITE" id="PS50112"/>
    </source>
</evidence>
<dbReference type="EMBL" id="CP003360">
    <property type="protein sequence ID" value="AFM22792.1"/>
    <property type="molecule type" value="Genomic_DNA"/>
</dbReference>
<keyword evidence="8" id="KW-1185">Reference proteome</keyword>
<evidence type="ECO:0000256" key="3">
    <source>
        <dbReference type="PROSITE-ProRule" id="PRU00169"/>
    </source>
</evidence>
<evidence type="ECO:0000256" key="2">
    <source>
        <dbReference type="ARBA" id="ARBA00023012"/>
    </source>
</evidence>
<dbReference type="Pfam" id="PF08447">
    <property type="entry name" value="PAS_3"/>
    <property type="match status" value="1"/>
</dbReference>
<dbReference type="eggNOG" id="COG2202">
    <property type="taxonomic scope" value="Bacteria"/>
</dbReference>
<dbReference type="eggNOG" id="COG3437">
    <property type="taxonomic scope" value="Bacteria"/>
</dbReference>
<dbReference type="PROSITE" id="PS50113">
    <property type="entry name" value="PAC"/>
    <property type="match status" value="1"/>
</dbReference>
<dbReference type="PANTHER" id="PTHR44591:SF14">
    <property type="entry name" value="PROTEIN PILG"/>
    <property type="match status" value="1"/>
</dbReference>
<dbReference type="InterPro" id="IPR001610">
    <property type="entry name" value="PAC"/>
</dbReference>
<feature type="domain" description="PAS" evidence="5">
    <location>
        <begin position="235"/>
        <end position="272"/>
    </location>
</feature>
<protein>
    <submittedName>
        <fullName evidence="7">PAS domain S-box</fullName>
    </submittedName>
</protein>
<dbReference type="InterPro" id="IPR013655">
    <property type="entry name" value="PAS_fold_3"/>
</dbReference>
<keyword evidence="1 3" id="KW-0597">Phosphoprotein</keyword>
<feature type="domain" description="PAC" evidence="6">
    <location>
        <begin position="277"/>
        <end position="324"/>
    </location>
</feature>
<dbReference type="AlphaFoldDB" id="I4BZQ1"/>
<dbReference type="SMART" id="SM00448">
    <property type="entry name" value="REC"/>
    <property type="match status" value="1"/>
</dbReference>
<keyword evidence="2" id="KW-0902">Two-component regulatory system</keyword>
<dbReference type="HOGENOM" id="CLU_725141_0_0_7"/>
<dbReference type="SMART" id="SM00086">
    <property type="entry name" value="PAC"/>
    <property type="match status" value="1"/>
</dbReference>
<dbReference type="InterPro" id="IPR000700">
    <property type="entry name" value="PAS-assoc_C"/>
</dbReference>
<dbReference type="InterPro" id="IPR001789">
    <property type="entry name" value="Sig_transdc_resp-reg_receiver"/>
</dbReference>
<dbReference type="PATRIC" id="fig|706587.4.peg.46"/>
<dbReference type="Proteomes" id="UP000006055">
    <property type="component" value="Chromosome"/>
</dbReference>
<evidence type="ECO:0000259" key="6">
    <source>
        <dbReference type="PROSITE" id="PS50113"/>
    </source>
</evidence>
<organism evidence="7 8">
    <name type="scientific">Desulfomonile tiedjei (strain ATCC 49306 / DSM 6799 / DCB-1)</name>
    <dbReference type="NCBI Taxonomy" id="706587"/>
    <lineage>
        <taxon>Bacteria</taxon>
        <taxon>Pseudomonadati</taxon>
        <taxon>Thermodesulfobacteriota</taxon>
        <taxon>Desulfomonilia</taxon>
        <taxon>Desulfomonilales</taxon>
        <taxon>Desulfomonilaceae</taxon>
        <taxon>Desulfomonile</taxon>
    </lineage>
</organism>
<dbReference type="Pfam" id="PF00072">
    <property type="entry name" value="Response_reg"/>
    <property type="match status" value="1"/>
</dbReference>
<dbReference type="InterPro" id="IPR000014">
    <property type="entry name" value="PAS"/>
</dbReference>
<dbReference type="CDD" id="cd00130">
    <property type="entry name" value="PAS"/>
    <property type="match status" value="1"/>
</dbReference>
<feature type="modified residue" description="4-aspartylphosphate" evidence="3">
    <location>
        <position position="61"/>
    </location>
</feature>
<dbReference type="OrthoDB" id="9800897at2"/>
<dbReference type="NCBIfam" id="TIGR00229">
    <property type="entry name" value="sensory_box"/>
    <property type="match status" value="1"/>
</dbReference>
<name>I4BZQ1_DESTA</name>
<dbReference type="GO" id="GO:0000160">
    <property type="term" value="P:phosphorelay signal transduction system"/>
    <property type="evidence" value="ECO:0007669"/>
    <property type="project" value="UniProtKB-KW"/>
</dbReference>
<dbReference type="RefSeq" id="WP_014807951.1">
    <property type="nucleotide sequence ID" value="NC_018025.1"/>
</dbReference>
<dbReference type="PROSITE" id="PS50112">
    <property type="entry name" value="PAS"/>
    <property type="match status" value="1"/>
</dbReference>
<dbReference type="InterPro" id="IPR011006">
    <property type="entry name" value="CheY-like_superfamily"/>
</dbReference>
<accession>I4BZQ1</accession>
<dbReference type="InterPro" id="IPR050595">
    <property type="entry name" value="Bact_response_regulator"/>
</dbReference>
<dbReference type="SUPFAM" id="SSF55785">
    <property type="entry name" value="PYP-like sensor domain (PAS domain)"/>
    <property type="match status" value="1"/>
</dbReference>
<dbReference type="InterPro" id="IPR035965">
    <property type="entry name" value="PAS-like_dom_sf"/>
</dbReference>
<evidence type="ECO:0000256" key="1">
    <source>
        <dbReference type="ARBA" id="ARBA00022553"/>
    </source>
</evidence>
<dbReference type="Gene3D" id="3.30.450.20">
    <property type="entry name" value="PAS domain"/>
    <property type="match status" value="1"/>
</dbReference>
<evidence type="ECO:0000313" key="7">
    <source>
        <dbReference type="EMBL" id="AFM22792.1"/>
    </source>
</evidence>